<dbReference type="EMBL" id="JAGJWT010000005">
    <property type="protein sequence ID" value="MBS9340627.1"/>
    <property type="molecule type" value="Genomic_DNA"/>
</dbReference>
<proteinExistence type="predicted"/>
<comment type="caution">
    <text evidence="1">The sequence shown here is derived from an EMBL/GenBank/DDBJ whole genome shotgun (WGS) entry which is preliminary data.</text>
</comment>
<protein>
    <submittedName>
        <fullName evidence="1">Uncharacterized protein</fullName>
    </submittedName>
</protein>
<name>A0A9X0ZX50_NEIEL</name>
<evidence type="ECO:0000313" key="2">
    <source>
        <dbReference type="Proteomes" id="UP000708805"/>
    </source>
</evidence>
<dbReference type="RefSeq" id="WP_214037887.1">
    <property type="nucleotide sequence ID" value="NZ_JAGJWT010000005.1"/>
</dbReference>
<evidence type="ECO:0000313" key="1">
    <source>
        <dbReference type="EMBL" id="MBS9340627.1"/>
    </source>
</evidence>
<gene>
    <name evidence="1" type="ORF">J8641_07375</name>
</gene>
<dbReference type="AlphaFoldDB" id="A0A9X0ZX50"/>
<organism evidence="1 2">
    <name type="scientific">Neisseria elongata subsp. nitroreducens</name>
    <dbReference type="NCBI Taxonomy" id="90367"/>
    <lineage>
        <taxon>Bacteria</taxon>
        <taxon>Pseudomonadati</taxon>
        <taxon>Pseudomonadota</taxon>
        <taxon>Betaproteobacteria</taxon>
        <taxon>Neisseriales</taxon>
        <taxon>Neisseriaceae</taxon>
        <taxon>Neisseria</taxon>
    </lineage>
</organism>
<sequence>MQNLHRRQKTILKPPRPTAAWRQTVFQTASRTHFADKTAALTIAPFFRRPPAP</sequence>
<reference evidence="1" key="1">
    <citation type="submission" date="2021-04" db="EMBL/GenBank/DDBJ databases">
        <title>Genomic characterization of endocarditis-associated Neisseria elongata subsp. nitroreducens.</title>
        <authorList>
            <person name="Schorner M."/>
            <person name="Passarelli-Araujo H."/>
            <person name="Scheffer M."/>
            <person name="Barazzetti F."/>
            <person name="Martins J."/>
            <person name="Machado H."/>
            <person name="Palmeiro J."/>
            <person name="Bazzo M."/>
        </authorList>
    </citation>
    <scope>NUCLEOTIDE SEQUENCE</scope>
    <source>
        <strain evidence="1">Nel_M001</strain>
    </source>
</reference>
<dbReference type="Proteomes" id="UP000708805">
    <property type="component" value="Unassembled WGS sequence"/>
</dbReference>
<accession>A0A9X0ZX50</accession>